<reference evidence="2" key="1">
    <citation type="journal article" date="2021" name="Arch. Microbiol.">
        <title>Methyloradius palustris gen. nov., sp. nov., a methanol-oxidizing bacterium isolated from snow.</title>
        <authorList>
            <person name="Miyadera T."/>
            <person name="Kojima H."/>
            <person name="Fukui M."/>
        </authorList>
    </citation>
    <scope>NUCLEOTIDE SEQUENCE</scope>
    <source>
        <strain evidence="2">Zm11</strain>
    </source>
</reference>
<name>A0A8D5GAU4_9PROT</name>
<dbReference type="GO" id="GO:0006950">
    <property type="term" value="P:response to stress"/>
    <property type="evidence" value="ECO:0007669"/>
    <property type="project" value="UniProtKB-ARBA"/>
</dbReference>
<sequence length="199" mass="23022">MGFFSPTRWRNLKGNHAHEISLNPTYFLSKNLIEIFQTLVHEQCHLWQFEHGQPSRFGYHNQEWARKMKSVGLIPSDTGQPNGNVVGQKMADYPEKNGIFMSACLELIDTGYLINWIDRQPAKKLDEGFIARTYIATTSEEFLYTPLSKIFTNFEYQIKPKKSKVKYHCIQCGMNVWGKSGLNIQCIDCKVILLYCISD</sequence>
<dbReference type="Proteomes" id="UP000826722">
    <property type="component" value="Chromosome"/>
</dbReference>
<protein>
    <submittedName>
        <fullName evidence="2">Peptidase</fullName>
    </submittedName>
</protein>
<dbReference type="EMBL" id="AP024110">
    <property type="protein sequence ID" value="BCM24153.1"/>
    <property type="molecule type" value="Genomic_DNA"/>
</dbReference>
<feature type="domain" description="SprT-like" evidence="1">
    <location>
        <begin position="11"/>
        <end position="72"/>
    </location>
</feature>
<accession>A0A8D5GAU4</accession>
<evidence type="ECO:0000313" key="3">
    <source>
        <dbReference type="Proteomes" id="UP000826722"/>
    </source>
</evidence>
<dbReference type="Pfam" id="PF10263">
    <property type="entry name" value="SprT-like"/>
    <property type="match status" value="1"/>
</dbReference>
<dbReference type="AlphaFoldDB" id="A0A8D5GAU4"/>
<organism evidence="2 3">
    <name type="scientific">Methyloradius palustris</name>
    <dbReference type="NCBI Taxonomy" id="2778876"/>
    <lineage>
        <taxon>Bacteria</taxon>
        <taxon>Pseudomonadati</taxon>
        <taxon>Pseudomonadota</taxon>
        <taxon>Betaproteobacteria</taxon>
        <taxon>Nitrosomonadales</taxon>
        <taxon>Methylophilaceae</taxon>
        <taxon>Methyloradius</taxon>
    </lineage>
</organism>
<evidence type="ECO:0000259" key="1">
    <source>
        <dbReference type="Pfam" id="PF10263"/>
    </source>
</evidence>
<keyword evidence="3" id="KW-1185">Reference proteome</keyword>
<dbReference type="InterPro" id="IPR006640">
    <property type="entry name" value="SprT-like_domain"/>
</dbReference>
<proteinExistence type="predicted"/>
<dbReference type="KEGG" id="mpau:ZMTM_04120"/>
<evidence type="ECO:0000313" key="2">
    <source>
        <dbReference type="EMBL" id="BCM24153.1"/>
    </source>
</evidence>
<gene>
    <name evidence="2" type="ORF">ZMTM_04120</name>
</gene>